<dbReference type="EMBL" id="DLYI01000044">
    <property type="protein sequence ID" value="HAC26942.1"/>
    <property type="molecule type" value="Genomic_DNA"/>
</dbReference>
<dbReference type="AlphaFoldDB" id="A0A3B8WGL5"/>
<dbReference type="Proteomes" id="UP000261325">
    <property type="component" value="Unassembled WGS sequence"/>
</dbReference>
<dbReference type="Gene3D" id="3.40.50.880">
    <property type="match status" value="1"/>
</dbReference>
<comment type="caution">
    <text evidence="1">The sequence shown here is derived from an EMBL/GenBank/DDBJ whole genome shotgun (WGS) entry which is preliminary data.</text>
</comment>
<feature type="non-terminal residue" evidence="1">
    <location>
        <position position="1"/>
    </location>
</feature>
<sequence>FEPHQAFRVGEHAWGVQFHPEFTDAIMKAYLEVQYPDIVAEGLDAQSLLQGVRPAPDANHLLKLFAEYLNARTMTK</sequence>
<keyword evidence="1" id="KW-0808">Transferase</keyword>
<dbReference type="InterPro" id="IPR029062">
    <property type="entry name" value="Class_I_gatase-like"/>
</dbReference>
<keyword evidence="1" id="KW-0315">Glutamine amidotransferase</keyword>
<accession>A0A3B8WGL5</accession>
<proteinExistence type="predicted"/>
<gene>
    <name evidence="1" type="ORF">DCF82_03850</name>
</gene>
<evidence type="ECO:0000313" key="2">
    <source>
        <dbReference type="Proteomes" id="UP000261325"/>
    </source>
</evidence>
<dbReference type="SUPFAM" id="SSF52317">
    <property type="entry name" value="Class I glutamine amidotransferase-like"/>
    <property type="match status" value="1"/>
</dbReference>
<protein>
    <submittedName>
        <fullName evidence="1">Glutamine amidotransferase</fullName>
    </submittedName>
</protein>
<reference evidence="1 2" key="1">
    <citation type="journal article" date="2018" name="Nat. Biotechnol.">
        <title>A standardized bacterial taxonomy based on genome phylogeny substantially revises the tree of life.</title>
        <authorList>
            <person name="Parks D.H."/>
            <person name="Chuvochina M."/>
            <person name="Waite D.W."/>
            <person name="Rinke C."/>
            <person name="Skarshewski A."/>
            <person name="Chaumeil P.A."/>
            <person name="Hugenholtz P."/>
        </authorList>
    </citation>
    <scope>NUCLEOTIDE SEQUENCE [LARGE SCALE GENOMIC DNA]</scope>
    <source>
        <strain evidence="1">UBA9049</strain>
    </source>
</reference>
<name>A0A3B8WGL5_MARNT</name>
<evidence type="ECO:0000313" key="1">
    <source>
        <dbReference type="EMBL" id="HAC26942.1"/>
    </source>
</evidence>
<organism evidence="1 2">
    <name type="scientific">Marinobacter nauticus</name>
    <name type="common">Marinobacter hydrocarbonoclasticus</name>
    <name type="synonym">Marinobacter aquaeolei</name>
    <dbReference type="NCBI Taxonomy" id="2743"/>
    <lineage>
        <taxon>Bacteria</taxon>
        <taxon>Pseudomonadati</taxon>
        <taxon>Pseudomonadota</taxon>
        <taxon>Gammaproteobacteria</taxon>
        <taxon>Pseudomonadales</taxon>
        <taxon>Marinobacteraceae</taxon>
        <taxon>Marinobacter</taxon>
    </lineage>
</organism>
<dbReference type="GO" id="GO:0016740">
    <property type="term" value="F:transferase activity"/>
    <property type="evidence" value="ECO:0007669"/>
    <property type="project" value="UniProtKB-KW"/>
</dbReference>